<proteinExistence type="predicted"/>
<name>A0AAE1AXC1_9GAST</name>
<dbReference type="Proteomes" id="UP001283361">
    <property type="component" value="Unassembled WGS sequence"/>
</dbReference>
<accession>A0AAE1AXC1</accession>
<protein>
    <submittedName>
        <fullName evidence="2">Uncharacterized protein</fullName>
    </submittedName>
</protein>
<feature type="compositionally biased region" description="Basic and acidic residues" evidence="1">
    <location>
        <begin position="1"/>
        <end position="15"/>
    </location>
</feature>
<evidence type="ECO:0000313" key="3">
    <source>
        <dbReference type="Proteomes" id="UP001283361"/>
    </source>
</evidence>
<feature type="region of interest" description="Disordered" evidence="1">
    <location>
        <begin position="94"/>
        <end position="115"/>
    </location>
</feature>
<comment type="caution">
    <text evidence="2">The sequence shown here is derived from an EMBL/GenBank/DDBJ whole genome shotgun (WGS) entry which is preliminary data.</text>
</comment>
<feature type="compositionally biased region" description="Basic and acidic residues" evidence="1">
    <location>
        <begin position="25"/>
        <end position="37"/>
    </location>
</feature>
<keyword evidence="3" id="KW-1185">Reference proteome</keyword>
<organism evidence="2 3">
    <name type="scientific">Elysia crispata</name>
    <name type="common">lettuce slug</name>
    <dbReference type="NCBI Taxonomy" id="231223"/>
    <lineage>
        <taxon>Eukaryota</taxon>
        <taxon>Metazoa</taxon>
        <taxon>Spiralia</taxon>
        <taxon>Lophotrochozoa</taxon>
        <taxon>Mollusca</taxon>
        <taxon>Gastropoda</taxon>
        <taxon>Heterobranchia</taxon>
        <taxon>Euthyneura</taxon>
        <taxon>Panpulmonata</taxon>
        <taxon>Sacoglossa</taxon>
        <taxon>Placobranchoidea</taxon>
        <taxon>Plakobranchidae</taxon>
        <taxon>Elysia</taxon>
    </lineage>
</organism>
<gene>
    <name evidence="2" type="ORF">RRG08_000720</name>
</gene>
<dbReference type="AlphaFoldDB" id="A0AAE1AXC1"/>
<evidence type="ECO:0000256" key="1">
    <source>
        <dbReference type="SAM" id="MobiDB-lite"/>
    </source>
</evidence>
<feature type="region of interest" description="Disordered" evidence="1">
    <location>
        <begin position="1"/>
        <end position="64"/>
    </location>
</feature>
<dbReference type="EMBL" id="JAWDGP010001065">
    <property type="protein sequence ID" value="KAK3795409.1"/>
    <property type="molecule type" value="Genomic_DNA"/>
</dbReference>
<sequence length="115" mass="13342">MQMLRDLDHGGEGHGPRRRGTWTTEARDMDHGGEGHGPRRRTWTTETDLDHGDGLGPRRRTWTTETDLDHEDRLRPLSRGIWTMEAMRDLDYWDDDLDHRDEGPGPGRERGTRTA</sequence>
<reference evidence="2" key="1">
    <citation type="journal article" date="2023" name="G3 (Bethesda)">
        <title>A reference genome for the long-term kleptoplast-retaining sea slug Elysia crispata morphotype clarki.</title>
        <authorList>
            <person name="Eastman K.E."/>
            <person name="Pendleton A.L."/>
            <person name="Shaikh M.A."/>
            <person name="Suttiyut T."/>
            <person name="Ogas R."/>
            <person name="Tomko P."/>
            <person name="Gavelis G."/>
            <person name="Widhalm J.R."/>
            <person name="Wisecaver J.H."/>
        </authorList>
    </citation>
    <scope>NUCLEOTIDE SEQUENCE</scope>
    <source>
        <strain evidence="2">ECLA1</strain>
    </source>
</reference>
<evidence type="ECO:0000313" key="2">
    <source>
        <dbReference type="EMBL" id="KAK3795409.1"/>
    </source>
</evidence>